<evidence type="ECO:0000313" key="4">
    <source>
        <dbReference type="Proteomes" id="UP000236728"/>
    </source>
</evidence>
<protein>
    <submittedName>
        <fullName evidence="3">Polysaccharide chain length determinant protein, PEP-CTERM locus subfamily</fullName>
    </submittedName>
</protein>
<evidence type="ECO:0000256" key="2">
    <source>
        <dbReference type="SAM" id="Phobius"/>
    </source>
</evidence>
<keyword evidence="4" id="KW-1185">Reference proteome</keyword>
<dbReference type="GO" id="GO:0005886">
    <property type="term" value="C:plasma membrane"/>
    <property type="evidence" value="ECO:0007669"/>
    <property type="project" value="TreeGrafter"/>
</dbReference>
<reference evidence="3 4" key="1">
    <citation type="submission" date="2016-10" db="EMBL/GenBank/DDBJ databases">
        <authorList>
            <person name="de Groot N.N."/>
        </authorList>
    </citation>
    <scope>NUCLEOTIDE SEQUENCE [LARGE SCALE GENOMIC DNA]</scope>
    <source>
        <strain evidence="3 4">DSM 22489</strain>
    </source>
</reference>
<dbReference type="OrthoDB" id="9795292at2"/>
<evidence type="ECO:0000313" key="3">
    <source>
        <dbReference type="EMBL" id="SEG13990.1"/>
    </source>
</evidence>
<feature type="transmembrane region" description="Helical" evidence="2">
    <location>
        <begin position="21"/>
        <end position="41"/>
    </location>
</feature>
<organism evidence="3 4">
    <name type="scientific">Bryocella elongata</name>
    <dbReference type="NCBI Taxonomy" id="863522"/>
    <lineage>
        <taxon>Bacteria</taxon>
        <taxon>Pseudomonadati</taxon>
        <taxon>Acidobacteriota</taxon>
        <taxon>Terriglobia</taxon>
        <taxon>Terriglobales</taxon>
        <taxon>Acidobacteriaceae</taxon>
        <taxon>Bryocella</taxon>
    </lineage>
</organism>
<name>A0A1H5XRE2_9BACT</name>
<evidence type="ECO:0000256" key="1">
    <source>
        <dbReference type="SAM" id="Coils"/>
    </source>
</evidence>
<dbReference type="AlphaFoldDB" id="A0A1H5XRE2"/>
<keyword evidence="1" id="KW-0175">Coiled coil</keyword>
<dbReference type="InterPro" id="IPR050445">
    <property type="entry name" value="Bact_polysacc_biosynth/exp"/>
</dbReference>
<feature type="coiled-coil region" evidence="1">
    <location>
        <begin position="165"/>
        <end position="199"/>
    </location>
</feature>
<gene>
    <name evidence="3" type="ORF">SAMN05421819_1926</name>
</gene>
<dbReference type="GO" id="GO:0004713">
    <property type="term" value="F:protein tyrosine kinase activity"/>
    <property type="evidence" value="ECO:0007669"/>
    <property type="project" value="TreeGrafter"/>
</dbReference>
<proteinExistence type="predicted"/>
<dbReference type="PANTHER" id="PTHR32309">
    <property type="entry name" value="TYROSINE-PROTEIN KINASE"/>
    <property type="match status" value="1"/>
</dbReference>
<dbReference type="Proteomes" id="UP000236728">
    <property type="component" value="Unassembled WGS sequence"/>
</dbReference>
<keyword evidence="2" id="KW-0472">Membrane</keyword>
<keyword evidence="2" id="KW-0812">Transmembrane</keyword>
<dbReference type="EMBL" id="FNVA01000003">
    <property type="protein sequence ID" value="SEG13990.1"/>
    <property type="molecule type" value="Genomic_DNA"/>
</dbReference>
<sequence>MLGHRTLTFTDYMAILRRRRLALLTPVVVMPIVALAVAKLMPPKFKSQTLVIIEQQSVPDEYVKPVVTADLTSRLASMREQILSRSHVQPIVERYNLYSTRHMTMDDRIDEARKNITIKAIAPEVSRASLPGFTIDFTASDARTAQLVCGEITSLFTGENLHTRQAAAENTTDFLKSQLAQAKQNLDDQDTKVAAFEREHFGALPTDQQQNASMLTSLGTQLQAANDAVTHAEEQRSYEQSLLQQIVPSGSPDSTVPAAPDNVTVALQKELQDLKVEEADLMTHYTADYPDVVATRRKISEVQKQLAAPRPAVTAAAAAASLTPQQQAAANQIRATLKAIDLEIQSRRAHIAQIQGQLGTYQGRISASPELQAQWKDLTRDYETAQKFYDDLLGKMKQSSMATELELRQQGEQFRVLDEPNLPDAPSFPVLWEFLVGGIGLGLLVGIGMAALKEYRDTSLRTELDVWAFTHLPTLAVVPFSRDYAKTRPQEQVAWFKRLFRRHPPEPQSAPESGS</sequence>
<feature type="transmembrane region" description="Helical" evidence="2">
    <location>
        <begin position="430"/>
        <end position="452"/>
    </location>
</feature>
<dbReference type="RefSeq" id="WP_103932851.1">
    <property type="nucleotide sequence ID" value="NZ_FNVA01000003.1"/>
</dbReference>
<accession>A0A1H5XRE2</accession>
<dbReference type="PANTHER" id="PTHR32309:SF13">
    <property type="entry name" value="FERRIC ENTEROBACTIN TRANSPORT PROTEIN FEPE"/>
    <property type="match status" value="1"/>
</dbReference>
<keyword evidence="2" id="KW-1133">Transmembrane helix</keyword>